<dbReference type="RefSeq" id="WP_124222805.1">
    <property type="nucleotide sequence ID" value="NZ_RKQL01000004.1"/>
</dbReference>
<dbReference type="Proteomes" id="UP000272193">
    <property type="component" value="Unassembled WGS sequence"/>
</dbReference>
<accession>A0A3N4U7J9</accession>
<sequence>MFEPFLVQEPITAWVSAAHPFEPPSGPGAALQILFNSQRHGCGLRLARAPDDVPLGRAQLPDLG</sequence>
<organism evidence="1 2">
    <name type="scientific">Tibeticola sediminis</name>
    <dbReference type="NCBI Taxonomy" id="1917811"/>
    <lineage>
        <taxon>Bacteria</taxon>
        <taxon>Pseudomonadati</taxon>
        <taxon>Pseudomonadota</taxon>
        <taxon>Betaproteobacteria</taxon>
        <taxon>Burkholderiales</taxon>
        <taxon>Comamonadaceae</taxon>
        <taxon>Tibeticola</taxon>
    </lineage>
</organism>
<name>A0A3N4U7J9_9BURK</name>
<keyword evidence="2" id="KW-1185">Reference proteome</keyword>
<dbReference type="AlphaFoldDB" id="A0A3N4U7J9"/>
<protein>
    <submittedName>
        <fullName evidence="1">Uncharacterized protein</fullName>
    </submittedName>
</protein>
<evidence type="ECO:0000313" key="2">
    <source>
        <dbReference type="Proteomes" id="UP000272193"/>
    </source>
</evidence>
<gene>
    <name evidence="1" type="ORF">EDC62_1785</name>
</gene>
<dbReference type="EMBL" id="RKQL01000004">
    <property type="protein sequence ID" value="RPE66713.1"/>
    <property type="molecule type" value="Genomic_DNA"/>
</dbReference>
<comment type="caution">
    <text evidence="1">The sequence shown here is derived from an EMBL/GenBank/DDBJ whole genome shotgun (WGS) entry which is preliminary data.</text>
</comment>
<proteinExistence type="predicted"/>
<reference evidence="1 2" key="1">
    <citation type="submission" date="2018-11" db="EMBL/GenBank/DDBJ databases">
        <title>Genomic Encyclopedia of Type Strains, Phase IV (KMG-IV): sequencing the most valuable type-strain genomes for metagenomic binning, comparative biology and taxonomic classification.</title>
        <authorList>
            <person name="Goeker M."/>
        </authorList>
    </citation>
    <scope>NUCLEOTIDE SEQUENCE [LARGE SCALE GENOMIC DNA]</scope>
    <source>
        <strain evidence="1 2">DSM 101684</strain>
    </source>
</reference>
<evidence type="ECO:0000313" key="1">
    <source>
        <dbReference type="EMBL" id="RPE66713.1"/>
    </source>
</evidence>